<name>A0ABD3D6U2_9LAMI</name>
<proteinExistence type="predicted"/>
<organism evidence="1 2">
    <name type="scientific">Castilleja foliolosa</name>
    <dbReference type="NCBI Taxonomy" id="1961234"/>
    <lineage>
        <taxon>Eukaryota</taxon>
        <taxon>Viridiplantae</taxon>
        <taxon>Streptophyta</taxon>
        <taxon>Embryophyta</taxon>
        <taxon>Tracheophyta</taxon>
        <taxon>Spermatophyta</taxon>
        <taxon>Magnoliopsida</taxon>
        <taxon>eudicotyledons</taxon>
        <taxon>Gunneridae</taxon>
        <taxon>Pentapetalae</taxon>
        <taxon>asterids</taxon>
        <taxon>lamiids</taxon>
        <taxon>Lamiales</taxon>
        <taxon>Orobanchaceae</taxon>
        <taxon>Pedicularideae</taxon>
        <taxon>Castillejinae</taxon>
        <taxon>Castilleja</taxon>
    </lineage>
</organism>
<dbReference type="AlphaFoldDB" id="A0ABD3D6U2"/>
<protein>
    <submittedName>
        <fullName evidence="1">Uncharacterized protein</fullName>
    </submittedName>
</protein>
<accession>A0ABD3D6U2</accession>
<keyword evidence="2" id="KW-1185">Reference proteome</keyword>
<gene>
    <name evidence="1" type="ORF">CASFOL_018236</name>
</gene>
<sequence>MLPAKAAGQIIRNGFYETKRVEHKGLSQKPIRNVKNSYLSFLNNIFLNTRVIAWLEVKSVGDGNGSREECGVGSRRLGFNIFVCVLQISSDENWPTIG</sequence>
<evidence type="ECO:0000313" key="2">
    <source>
        <dbReference type="Proteomes" id="UP001632038"/>
    </source>
</evidence>
<dbReference type="Proteomes" id="UP001632038">
    <property type="component" value="Unassembled WGS sequence"/>
</dbReference>
<dbReference type="EMBL" id="JAVIJP010000023">
    <property type="protein sequence ID" value="KAL3637788.1"/>
    <property type="molecule type" value="Genomic_DNA"/>
</dbReference>
<comment type="caution">
    <text evidence="1">The sequence shown here is derived from an EMBL/GenBank/DDBJ whole genome shotgun (WGS) entry which is preliminary data.</text>
</comment>
<reference evidence="2" key="1">
    <citation type="journal article" date="2024" name="IScience">
        <title>Strigolactones Initiate the Formation of Haustorium-like Structures in Castilleja.</title>
        <authorList>
            <person name="Buerger M."/>
            <person name="Peterson D."/>
            <person name="Chory J."/>
        </authorList>
    </citation>
    <scope>NUCLEOTIDE SEQUENCE [LARGE SCALE GENOMIC DNA]</scope>
</reference>
<evidence type="ECO:0000313" key="1">
    <source>
        <dbReference type="EMBL" id="KAL3637788.1"/>
    </source>
</evidence>